<dbReference type="InterPro" id="IPR001155">
    <property type="entry name" value="OxRdtase_FMN_N"/>
</dbReference>
<dbReference type="PANTHER" id="PTHR43656:SF2">
    <property type="entry name" value="BINDING OXIDOREDUCTASE, PUTATIVE (AFU_ORTHOLOGUE AFUA_2G08260)-RELATED"/>
    <property type="match status" value="1"/>
</dbReference>
<keyword evidence="5" id="KW-1185">Reference proteome</keyword>
<dbReference type="InterPro" id="IPR013785">
    <property type="entry name" value="Aldolase_TIM"/>
</dbReference>
<gene>
    <name evidence="4" type="ORF">PH7735_01538</name>
</gene>
<evidence type="ECO:0000256" key="1">
    <source>
        <dbReference type="ARBA" id="ARBA00022630"/>
    </source>
</evidence>
<dbReference type="PANTHER" id="PTHR43656">
    <property type="entry name" value="BINDING OXIDOREDUCTASE, PUTATIVE (AFU_ORTHOLOGUE AFUA_2G08260)-RELATED"/>
    <property type="match status" value="1"/>
</dbReference>
<dbReference type="GeneID" id="83880590"/>
<dbReference type="GO" id="GO:0016491">
    <property type="term" value="F:oxidoreductase activity"/>
    <property type="evidence" value="ECO:0007669"/>
    <property type="project" value="UniProtKB-KW"/>
</dbReference>
<dbReference type="SUPFAM" id="SSF51395">
    <property type="entry name" value="FMN-linked oxidoreductases"/>
    <property type="match status" value="1"/>
</dbReference>
<dbReference type="InterPro" id="IPR051799">
    <property type="entry name" value="NADH_flavin_oxidoreductase"/>
</dbReference>
<dbReference type="Gene3D" id="3.20.20.70">
    <property type="entry name" value="Aldolase class I"/>
    <property type="match status" value="1"/>
</dbReference>
<dbReference type="RefSeq" id="WP_058310657.1">
    <property type="nucleotide sequence ID" value="NZ_CYTW01000001.1"/>
</dbReference>
<proteinExistence type="predicted"/>
<keyword evidence="2 4" id="KW-0560">Oxidoreductase</keyword>
<dbReference type="GO" id="GO:0010181">
    <property type="term" value="F:FMN binding"/>
    <property type="evidence" value="ECO:0007669"/>
    <property type="project" value="InterPro"/>
</dbReference>
<feature type="domain" description="NADH:flavin oxidoreductase/NADH oxidase N-terminal" evidence="3">
    <location>
        <begin position="23"/>
        <end position="332"/>
    </location>
</feature>
<dbReference type="STRING" id="1715693.PH7735_01538"/>
<dbReference type="AlphaFoldDB" id="A0A0P1I6A8"/>
<name>A0A0P1I6A8_9RHOB</name>
<dbReference type="Proteomes" id="UP000051870">
    <property type="component" value="Unassembled WGS sequence"/>
</dbReference>
<evidence type="ECO:0000313" key="5">
    <source>
        <dbReference type="Proteomes" id="UP000051870"/>
    </source>
</evidence>
<dbReference type="Pfam" id="PF00724">
    <property type="entry name" value="Oxidored_FMN"/>
    <property type="match status" value="1"/>
</dbReference>
<evidence type="ECO:0000259" key="3">
    <source>
        <dbReference type="Pfam" id="PF00724"/>
    </source>
</evidence>
<organism evidence="4 5">
    <name type="scientific">Shimia thalassica</name>
    <dbReference type="NCBI Taxonomy" id="1715693"/>
    <lineage>
        <taxon>Bacteria</taxon>
        <taxon>Pseudomonadati</taxon>
        <taxon>Pseudomonadota</taxon>
        <taxon>Alphaproteobacteria</taxon>
        <taxon>Rhodobacterales</taxon>
        <taxon>Roseobacteraceae</taxon>
    </lineage>
</organism>
<evidence type="ECO:0000256" key="2">
    <source>
        <dbReference type="ARBA" id="ARBA00023002"/>
    </source>
</evidence>
<accession>A0A0P1I6A8</accession>
<dbReference type="EMBL" id="CYTW01000001">
    <property type="protein sequence ID" value="CUJ92922.1"/>
    <property type="molecule type" value="Genomic_DNA"/>
</dbReference>
<sequence length="403" mass="42754">MTVSEETGAGVLGRPLALPCGLVLKNRIIKSAMSDSLGDGQGNATPAQARLYERWAEGGVALSLIGEVQADPRYPEKPGNLVLGPDTDRAALRNLALKGQVNTAHLWPQLGHAGALSYAPISAPKGPSALDLDGLHCVGFSVEDIEALPAQYARAAKIAVEAGFKGVQIHAGHGFLLSQFLSPLFNHRTDCYGGEIGNRFRLIGMIIDAVRQAVGARVAVGIKMNATDQLEGGLTQEDALEVVRLLDQTSVDLIEVSGGTYFPGAPSSSDSTSGTGPYFLEFCKTARKATKIPLCVTGGFKTRMQAVAALTSGDVDAVGIARGLVVMPDLAAHWVAGNGPDPSFPRFSQTVPGGVTAWYSMRLTAISEDREDHFDLDLSEALQVYDARDQARCHLWNARFQSS</sequence>
<dbReference type="EC" id="1.-.-.-" evidence="4"/>
<evidence type="ECO:0000313" key="4">
    <source>
        <dbReference type="EMBL" id="CUJ92922.1"/>
    </source>
</evidence>
<dbReference type="CDD" id="cd04733">
    <property type="entry name" value="OYE_like_2_FMN"/>
    <property type="match status" value="1"/>
</dbReference>
<keyword evidence="1" id="KW-0285">Flavoprotein</keyword>
<reference evidence="5" key="1">
    <citation type="submission" date="2015-09" db="EMBL/GenBank/DDBJ databases">
        <authorList>
            <person name="Rodrigo-Torres Lidia"/>
            <person name="Arahal R.David."/>
        </authorList>
    </citation>
    <scope>NUCLEOTIDE SEQUENCE [LARGE SCALE GENOMIC DNA]</scope>
    <source>
        <strain evidence="5">CECT 7735</strain>
    </source>
</reference>
<protein>
    <submittedName>
        <fullName evidence="4">NADH oxidase</fullName>
        <ecNumber evidence="4">1.-.-.-</ecNumber>
    </submittedName>
</protein>